<dbReference type="EMBL" id="CAJEWN010000924">
    <property type="protein sequence ID" value="CAD2192137.1"/>
    <property type="molecule type" value="Genomic_DNA"/>
</dbReference>
<organism evidence="2 3">
    <name type="scientific">Meloidogyne enterolobii</name>
    <name type="common">Root-knot nematode worm</name>
    <name type="synonym">Meloidogyne mayaguensis</name>
    <dbReference type="NCBI Taxonomy" id="390850"/>
    <lineage>
        <taxon>Eukaryota</taxon>
        <taxon>Metazoa</taxon>
        <taxon>Ecdysozoa</taxon>
        <taxon>Nematoda</taxon>
        <taxon>Chromadorea</taxon>
        <taxon>Rhabditida</taxon>
        <taxon>Tylenchina</taxon>
        <taxon>Tylenchomorpha</taxon>
        <taxon>Tylenchoidea</taxon>
        <taxon>Meloidogynidae</taxon>
        <taxon>Meloidogyninae</taxon>
        <taxon>Meloidogyne</taxon>
    </lineage>
</organism>
<evidence type="ECO:0000313" key="3">
    <source>
        <dbReference type="Proteomes" id="UP000580250"/>
    </source>
</evidence>
<dbReference type="Proteomes" id="UP000580250">
    <property type="component" value="Unassembled WGS sequence"/>
</dbReference>
<gene>
    <name evidence="2" type="ORF">MENT_LOCUS45009</name>
</gene>
<proteinExistence type="predicted"/>
<evidence type="ECO:0000256" key="1">
    <source>
        <dbReference type="SAM" id="Coils"/>
    </source>
</evidence>
<accession>A0A6V7WZF9</accession>
<dbReference type="AlphaFoldDB" id="A0A6V7WZF9"/>
<name>A0A6V7WZF9_MELEN</name>
<sequence length="58" mass="7014">MNFIKTKIYEFFAQIFQELIEENNQKLKAENDAYLKQKDEKIKFLEEEIKTVLGKVLM</sequence>
<protein>
    <submittedName>
        <fullName evidence="2">Uncharacterized protein</fullName>
    </submittedName>
</protein>
<comment type="caution">
    <text evidence="2">The sequence shown here is derived from an EMBL/GenBank/DDBJ whole genome shotgun (WGS) entry which is preliminary data.</text>
</comment>
<feature type="coiled-coil region" evidence="1">
    <location>
        <begin position="17"/>
        <end position="55"/>
    </location>
</feature>
<keyword evidence="1" id="KW-0175">Coiled coil</keyword>
<reference evidence="2 3" key="1">
    <citation type="submission" date="2020-08" db="EMBL/GenBank/DDBJ databases">
        <authorList>
            <person name="Koutsovoulos G."/>
            <person name="Danchin GJ E."/>
        </authorList>
    </citation>
    <scope>NUCLEOTIDE SEQUENCE [LARGE SCALE GENOMIC DNA]</scope>
</reference>
<evidence type="ECO:0000313" key="2">
    <source>
        <dbReference type="EMBL" id="CAD2192137.1"/>
    </source>
</evidence>